<name>A0A1I5MK32_9GAMM</name>
<dbReference type="AlphaFoldDB" id="A0A1I5MK32"/>
<dbReference type="Pfam" id="PF13503">
    <property type="entry name" value="DUF4123"/>
    <property type="match status" value="1"/>
</dbReference>
<organism evidence="2 3">
    <name type="scientific">Ectopseudomonas composti</name>
    <dbReference type="NCBI Taxonomy" id="658457"/>
    <lineage>
        <taxon>Bacteria</taxon>
        <taxon>Pseudomonadati</taxon>
        <taxon>Pseudomonadota</taxon>
        <taxon>Gammaproteobacteria</taxon>
        <taxon>Pseudomonadales</taxon>
        <taxon>Pseudomonadaceae</taxon>
        <taxon>Ectopseudomonas</taxon>
    </lineage>
</organism>
<evidence type="ECO:0000259" key="1">
    <source>
        <dbReference type="Pfam" id="PF13503"/>
    </source>
</evidence>
<dbReference type="InterPro" id="IPR025391">
    <property type="entry name" value="DUF4123"/>
</dbReference>
<dbReference type="EMBL" id="FOWP01000005">
    <property type="protein sequence ID" value="SFP09909.1"/>
    <property type="molecule type" value="Genomic_DNA"/>
</dbReference>
<evidence type="ECO:0000313" key="2">
    <source>
        <dbReference type="EMBL" id="SFP09909.1"/>
    </source>
</evidence>
<sequence length="272" mass="31163">MKTSAHTWLTQINEQAEQARLQYFDLLVDASNLYYPLLSRLDELEQSPEIAMLLEGTPEETIAAKGPLLIRVGLDQLEQQPWLDELLASKNVHQHLLALFSPWPFALLASHLRHCTQVEWNDGRSSGLLRFYDPRMLVPTSEALDPHQIWFHAPVITWHWQDRDRQPRSLPGNLLGSAELPSPLPVLRLTKAQMSSLLAWSAAEDYRRSWGVQPQDYGMAQQEPLMRHLMHGQLAANREGLYDLDQRDAFIRAWLAKNSPVAPPEETVEVWA</sequence>
<proteinExistence type="predicted"/>
<gene>
    <name evidence="2" type="ORF">SAMN05216601_105254</name>
</gene>
<protein>
    <recommendedName>
        <fullName evidence="1">DUF4123 domain-containing protein</fullName>
    </recommendedName>
</protein>
<accession>A0A1I5MK32</accession>
<dbReference type="Proteomes" id="UP000182400">
    <property type="component" value="Unassembled WGS sequence"/>
</dbReference>
<dbReference type="OrthoDB" id="6981030at2"/>
<feature type="domain" description="DUF4123" evidence="1">
    <location>
        <begin position="26"/>
        <end position="148"/>
    </location>
</feature>
<evidence type="ECO:0000313" key="3">
    <source>
        <dbReference type="Proteomes" id="UP000182400"/>
    </source>
</evidence>
<reference evidence="2 3" key="1">
    <citation type="submission" date="2016-10" db="EMBL/GenBank/DDBJ databases">
        <authorList>
            <person name="de Groot N.N."/>
        </authorList>
    </citation>
    <scope>NUCLEOTIDE SEQUENCE [LARGE SCALE GENOMIC DNA]</scope>
    <source>
        <strain evidence="2 3">CCUG 59231</strain>
    </source>
</reference>
<dbReference type="STRING" id="658457.SAMN05216601_105254"/>
<dbReference type="RefSeq" id="WP_074938801.1">
    <property type="nucleotide sequence ID" value="NZ_FOWP01000005.1"/>
</dbReference>